<gene>
    <name evidence="5" type="ORF">GCM10022278_28600</name>
</gene>
<dbReference type="PROSITE" id="PS00062">
    <property type="entry name" value="ALDOKETO_REDUCTASE_2"/>
    <property type="match status" value="1"/>
</dbReference>
<organism evidence="5 6">
    <name type="scientific">Allohahella marinimesophila</name>
    <dbReference type="NCBI Taxonomy" id="1054972"/>
    <lineage>
        <taxon>Bacteria</taxon>
        <taxon>Pseudomonadati</taxon>
        <taxon>Pseudomonadota</taxon>
        <taxon>Gammaproteobacteria</taxon>
        <taxon>Oceanospirillales</taxon>
        <taxon>Hahellaceae</taxon>
        <taxon>Allohahella</taxon>
    </lineage>
</organism>
<keyword evidence="3" id="KW-0560">Oxidoreductase</keyword>
<evidence type="ECO:0000259" key="4">
    <source>
        <dbReference type="Pfam" id="PF00248"/>
    </source>
</evidence>
<dbReference type="PRINTS" id="PR00069">
    <property type="entry name" value="ALDKETRDTASE"/>
</dbReference>
<dbReference type="SUPFAM" id="SSF51430">
    <property type="entry name" value="NAD(P)-linked oxidoreductase"/>
    <property type="match status" value="1"/>
</dbReference>
<name>A0ABP7PPE8_9GAMM</name>
<evidence type="ECO:0000256" key="2">
    <source>
        <dbReference type="ARBA" id="ARBA00022857"/>
    </source>
</evidence>
<protein>
    <submittedName>
        <fullName evidence="5">Aldo/keto reductase</fullName>
    </submittedName>
</protein>
<evidence type="ECO:0000256" key="1">
    <source>
        <dbReference type="ARBA" id="ARBA00007905"/>
    </source>
</evidence>
<sequence>MSEPELIDSSETRIATRHVEIPAIGFGTWQLEGSAAERAVTTALEAGYTHIDTAQIYDNEKQVGDAIAKSGLNRSSIFLTTKIWIENFSPSSFQDSLQQSLEKLQTDYVDLLLLHWPNEDADMELTFRELNQVHNEGLTKHIGVSNFTKAWLRDAIAALDAPVVNNQIECHPFLDQSVMVKECRASDVVVTAYSPLARGKVFENETINAIAKKHGKSAVQVSLRWLNQNGIVAIPKGSSEEHIKANLDIFDFRLEEEDMAAINRLGSRGGRLIDPDFAPEWD</sequence>
<dbReference type="EMBL" id="BAABBO010000012">
    <property type="protein sequence ID" value="GAA3969114.1"/>
    <property type="molecule type" value="Genomic_DNA"/>
</dbReference>
<dbReference type="PANTHER" id="PTHR43827:SF3">
    <property type="entry name" value="NADP-DEPENDENT OXIDOREDUCTASE DOMAIN-CONTAINING PROTEIN"/>
    <property type="match status" value="1"/>
</dbReference>
<evidence type="ECO:0000313" key="6">
    <source>
        <dbReference type="Proteomes" id="UP001501337"/>
    </source>
</evidence>
<evidence type="ECO:0000256" key="3">
    <source>
        <dbReference type="ARBA" id="ARBA00023002"/>
    </source>
</evidence>
<dbReference type="Pfam" id="PF00248">
    <property type="entry name" value="Aldo_ket_red"/>
    <property type="match status" value="1"/>
</dbReference>
<dbReference type="InterPro" id="IPR023210">
    <property type="entry name" value="NADP_OxRdtase_dom"/>
</dbReference>
<comment type="caution">
    <text evidence="5">The sequence shown here is derived from an EMBL/GenBank/DDBJ whole genome shotgun (WGS) entry which is preliminary data.</text>
</comment>
<reference evidence="6" key="1">
    <citation type="journal article" date="2019" name="Int. J. Syst. Evol. Microbiol.">
        <title>The Global Catalogue of Microorganisms (GCM) 10K type strain sequencing project: providing services to taxonomists for standard genome sequencing and annotation.</title>
        <authorList>
            <consortium name="The Broad Institute Genomics Platform"/>
            <consortium name="The Broad Institute Genome Sequencing Center for Infectious Disease"/>
            <person name="Wu L."/>
            <person name="Ma J."/>
        </authorList>
    </citation>
    <scope>NUCLEOTIDE SEQUENCE [LARGE SCALE GENOMIC DNA]</scope>
    <source>
        <strain evidence="6">JCM 17555</strain>
    </source>
</reference>
<comment type="similarity">
    <text evidence="1">Belongs to the aldo/keto reductase family.</text>
</comment>
<evidence type="ECO:0000313" key="5">
    <source>
        <dbReference type="EMBL" id="GAA3969114.1"/>
    </source>
</evidence>
<dbReference type="PANTHER" id="PTHR43827">
    <property type="entry name" value="2,5-DIKETO-D-GLUCONIC ACID REDUCTASE"/>
    <property type="match status" value="1"/>
</dbReference>
<dbReference type="Gene3D" id="3.20.20.100">
    <property type="entry name" value="NADP-dependent oxidoreductase domain"/>
    <property type="match status" value="1"/>
</dbReference>
<dbReference type="InterPro" id="IPR036812">
    <property type="entry name" value="NAD(P)_OxRdtase_dom_sf"/>
</dbReference>
<feature type="domain" description="NADP-dependent oxidoreductase" evidence="4">
    <location>
        <begin position="23"/>
        <end position="265"/>
    </location>
</feature>
<dbReference type="InterPro" id="IPR018170">
    <property type="entry name" value="Aldo/ket_reductase_CS"/>
</dbReference>
<keyword evidence="2" id="KW-0521">NADP</keyword>
<dbReference type="RefSeq" id="WP_344807540.1">
    <property type="nucleotide sequence ID" value="NZ_BAABBO010000012.1"/>
</dbReference>
<proteinExistence type="inferred from homology"/>
<dbReference type="PIRSF" id="PIRSF000097">
    <property type="entry name" value="AKR"/>
    <property type="match status" value="1"/>
</dbReference>
<keyword evidence="6" id="KW-1185">Reference proteome</keyword>
<dbReference type="Proteomes" id="UP001501337">
    <property type="component" value="Unassembled WGS sequence"/>
</dbReference>
<dbReference type="InterPro" id="IPR020471">
    <property type="entry name" value="AKR"/>
</dbReference>
<accession>A0ABP7PPE8</accession>